<dbReference type="InterPro" id="IPR024411">
    <property type="entry name" value="Tail_terminator_phage"/>
</dbReference>
<sequence>MSFTGDLLDGLAQLLAGGGVGTYRADGSAYAPGETGIFFAAMPQSPDRAIVLATYTVTDDASLSDSVIGLQVRCRGSADPHDVEDVAGAVFDLLHGRTAFQAGTVHIVQALHQSGAPLGRDDSNRWERSENYYLTVHRPSTYRT</sequence>
<evidence type="ECO:0000313" key="2">
    <source>
        <dbReference type="Proteomes" id="UP001589535"/>
    </source>
</evidence>
<gene>
    <name evidence="1" type="ORF">ACFFTO_26295</name>
</gene>
<keyword evidence="2" id="KW-1185">Reference proteome</keyword>
<dbReference type="Proteomes" id="UP001589535">
    <property type="component" value="Unassembled WGS sequence"/>
</dbReference>
<protein>
    <submittedName>
        <fullName evidence="1">Minor capsid protein</fullName>
    </submittedName>
</protein>
<proteinExistence type="predicted"/>
<organism evidence="1 2">
    <name type="scientific">Amycolatopsis plumensis</name>
    <dbReference type="NCBI Taxonomy" id="236508"/>
    <lineage>
        <taxon>Bacteria</taxon>
        <taxon>Bacillati</taxon>
        <taxon>Actinomycetota</taxon>
        <taxon>Actinomycetes</taxon>
        <taxon>Pseudonocardiales</taxon>
        <taxon>Pseudonocardiaceae</taxon>
        <taxon>Amycolatopsis</taxon>
    </lineage>
</organism>
<dbReference type="EMBL" id="JBHMBK010000021">
    <property type="protein sequence ID" value="MFB9687705.1"/>
    <property type="molecule type" value="Genomic_DNA"/>
</dbReference>
<accession>A0ABV5UAG7</accession>
<dbReference type="Pfam" id="PF12691">
    <property type="entry name" value="Phage_tail_terminator_6"/>
    <property type="match status" value="1"/>
</dbReference>
<dbReference type="RefSeq" id="WP_378198512.1">
    <property type="nucleotide sequence ID" value="NZ_JBHMBK010000021.1"/>
</dbReference>
<reference evidence="1 2" key="1">
    <citation type="submission" date="2024-09" db="EMBL/GenBank/DDBJ databases">
        <authorList>
            <person name="Sun Q."/>
            <person name="Mori K."/>
        </authorList>
    </citation>
    <scope>NUCLEOTIDE SEQUENCE [LARGE SCALE GENOMIC DNA]</scope>
    <source>
        <strain evidence="1 2">JCM 13852</strain>
    </source>
</reference>
<comment type="caution">
    <text evidence="1">The sequence shown here is derived from an EMBL/GenBank/DDBJ whole genome shotgun (WGS) entry which is preliminary data.</text>
</comment>
<name>A0ABV5UAG7_9PSEU</name>
<evidence type="ECO:0000313" key="1">
    <source>
        <dbReference type="EMBL" id="MFB9687705.1"/>
    </source>
</evidence>